<feature type="transmembrane region" description="Helical" evidence="1">
    <location>
        <begin position="99"/>
        <end position="120"/>
    </location>
</feature>
<proteinExistence type="predicted"/>
<name>A0ABP1GF23_9CHLO</name>
<feature type="transmembrane region" description="Helical" evidence="1">
    <location>
        <begin position="267"/>
        <end position="290"/>
    </location>
</feature>
<dbReference type="Proteomes" id="UP001497392">
    <property type="component" value="Unassembled WGS sequence"/>
</dbReference>
<dbReference type="PANTHER" id="PTHR34289:SF3">
    <property type="entry name" value="PROTEIN, PUTATIVE (DUF819)-RELATED"/>
    <property type="match status" value="1"/>
</dbReference>
<feature type="transmembrane region" description="Helical" evidence="1">
    <location>
        <begin position="41"/>
        <end position="61"/>
    </location>
</feature>
<feature type="transmembrane region" description="Helical" evidence="1">
    <location>
        <begin position="351"/>
        <end position="373"/>
    </location>
</feature>
<feature type="transmembrane region" description="Helical" evidence="1">
    <location>
        <begin position="233"/>
        <end position="255"/>
    </location>
</feature>
<evidence type="ECO:0000313" key="3">
    <source>
        <dbReference type="Proteomes" id="UP001497392"/>
    </source>
</evidence>
<evidence type="ECO:0000256" key="1">
    <source>
        <dbReference type="SAM" id="Phobius"/>
    </source>
</evidence>
<keyword evidence="1" id="KW-0812">Transmembrane</keyword>
<comment type="caution">
    <text evidence="2">The sequence shown here is derived from an EMBL/GenBank/DDBJ whole genome shotgun (WGS) entry which is preliminary data.</text>
</comment>
<feature type="transmembrane region" description="Helical" evidence="1">
    <location>
        <begin position="6"/>
        <end position="29"/>
    </location>
</feature>
<feature type="transmembrane region" description="Helical" evidence="1">
    <location>
        <begin position="163"/>
        <end position="183"/>
    </location>
</feature>
<keyword evidence="3" id="KW-1185">Reference proteome</keyword>
<evidence type="ECO:0000313" key="2">
    <source>
        <dbReference type="EMBL" id="CAL5229905.1"/>
    </source>
</evidence>
<keyword evidence="1" id="KW-1133">Transmembrane helix</keyword>
<protein>
    <submittedName>
        <fullName evidence="2">G13326 protein</fullName>
    </submittedName>
</protein>
<feature type="transmembrane region" description="Helical" evidence="1">
    <location>
        <begin position="296"/>
        <end position="318"/>
    </location>
</feature>
<sequence>MAAMPQLLPVTSTFGIWATLNLAAALGLWSERTRVGKELSGPLVSTLVGLLFANTGVVSGSNAPAVYDTVNKFILPLAIPLLLFSADLRRIFKETGKLLVAFSIGSVATVVGTLVAFKLIPLQALGAVDSWKIASALAARHIGGAINYVAVSEALQVSPSAQMAGLAADNLLCAVYFTTLFNLAKKIPAEPSPVGQAAVEEEGRQTIKVLEAATGIALSACICYLGQQLAAAIGYPSASISVITILTVVLATCVPTRLAPLVPSSEGIAYILLQIFFAAVGAAGEVRAVIQTAPSLFLFCFLQIAVHLLLILGAGRLAGFSRKELLLASNANVGGPSTAAGMAAAKGWQSMLVPAILIGTWGYSIATPLSIVLGQSVLQSMVPVV</sequence>
<keyword evidence="1" id="KW-0472">Membrane</keyword>
<dbReference type="PANTHER" id="PTHR34289">
    <property type="entry name" value="PROTEIN, PUTATIVE (DUF819)-RELATED"/>
    <property type="match status" value="1"/>
</dbReference>
<accession>A0ABP1GF23</accession>
<dbReference type="EMBL" id="CAXHTA020000021">
    <property type="protein sequence ID" value="CAL5229905.1"/>
    <property type="molecule type" value="Genomic_DNA"/>
</dbReference>
<gene>
    <name evidence="2" type="primary">g13326</name>
    <name evidence="2" type="ORF">VP750_LOCUS11811</name>
</gene>
<dbReference type="InterPro" id="IPR008537">
    <property type="entry name" value="DUF819"/>
</dbReference>
<dbReference type="Pfam" id="PF05684">
    <property type="entry name" value="DUF819"/>
    <property type="match status" value="1"/>
</dbReference>
<organism evidence="2 3">
    <name type="scientific">Coccomyxa viridis</name>
    <dbReference type="NCBI Taxonomy" id="1274662"/>
    <lineage>
        <taxon>Eukaryota</taxon>
        <taxon>Viridiplantae</taxon>
        <taxon>Chlorophyta</taxon>
        <taxon>core chlorophytes</taxon>
        <taxon>Trebouxiophyceae</taxon>
        <taxon>Trebouxiophyceae incertae sedis</taxon>
        <taxon>Coccomyxaceae</taxon>
        <taxon>Coccomyxa</taxon>
    </lineage>
</organism>
<reference evidence="2 3" key="1">
    <citation type="submission" date="2024-06" db="EMBL/GenBank/DDBJ databases">
        <authorList>
            <person name="Kraege A."/>
            <person name="Thomma B."/>
        </authorList>
    </citation>
    <scope>NUCLEOTIDE SEQUENCE [LARGE SCALE GENOMIC DNA]</scope>
</reference>